<dbReference type="InterPro" id="IPR001387">
    <property type="entry name" value="Cro/C1-type_HTH"/>
</dbReference>
<evidence type="ECO:0000313" key="3">
    <source>
        <dbReference type="EMBL" id="MBB4684489.1"/>
    </source>
</evidence>
<evidence type="ECO:0000259" key="2">
    <source>
        <dbReference type="PROSITE" id="PS50943"/>
    </source>
</evidence>
<dbReference type="Pfam" id="PF13560">
    <property type="entry name" value="HTH_31"/>
    <property type="match status" value="1"/>
</dbReference>
<comment type="caution">
    <text evidence="3">The sequence shown here is derived from an EMBL/GenBank/DDBJ whole genome shotgun (WGS) entry which is preliminary data.</text>
</comment>
<dbReference type="SMART" id="SM00530">
    <property type="entry name" value="HTH_XRE"/>
    <property type="match status" value="1"/>
</dbReference>
<dbReference type="InterPro" id="IPR013096">
    <property type="entry name" value="Cupin_2"/>
</dbReference>
<dbReference type="EMBL" id="JACHMG010000001">
    <property type="protein sequence ID" value="MBB4684489.1"/>
    <property type="molecule type" value="Genomic_DNA"/>
</dbReference>
<dbReference type="CDD" id="cd02209">
    <property type="entry name" value="cupin_XRE_C"/>
    <property type="match status" value="1"/>
</dbReference>
<gene>
    <name evidence="3" type="ORF">BJY18_001974</name>
</gene>
<dbReference type="PANTHER" id="PTHR46797">
    <property type="entry name" value="HTH-TYPE TRANSCRIPTIONAL REGULATOR"/>
    <property type="match status" value="1"/>
</dbReference>
<proteinExistence type="predicted"/>
<dbReference type="Proteomes" id="UP000581769">
    <property type="component" value="Unassembled WGS sequence"/>
</dbReference>
<dbReference type="SUPFAM" id="SSF51182">
    <property type="entry name" value="RmlC-like cupins"/>
    <property type="match status" value="1"/>
</dbReference>
<name>A0A840ISG7_9PSEU</name>
<dbReference type="PANTHER" id="PTHR46797:SF1">
    <property type="entry name" value="METHYLPHOSPHONATE SYNTHASE"/>
    <property type="match status" value="1"/>
</dbReference>
<dbReference type="GO" id="GO:0003700">
    <property type="term" value="F:DNA-binding transcription factor activity"/>
    <property type="evidence" value="ECO:0007669"/>
    <property type="project" value="TreeGrafter"/>
</dbReference>
<dbReference type="AlphaFoldDB" id="A0A840ISG7"/>
<dbReference type="InterPro" id="IPR014710">
    <property type="entry name" value="RmlC-like_jellyroll"/>
</dbReference>
<dbReference type="InterPro" id="IPR050807">
    <property type="entry name" value="TransReg_Diox_bact_type"/>
</dbReference>
<dbReference type="GO" id="GO:0005829">
    <property type="term" value="C:cytosol"/>
    <property type="evidence" value="ECO:0007669"/>
    <property type="project" value="TreeGrafter"/>
</dbReference>
<dbReference type="Gene3D" id="2.60.120.10">
    <property type="entry name" value="Jelly Rolls"/>
    <property type="match status" value="1"/>
</dbReference>
<evidence type="ECO:0000256" key="1">
    <source>
        <dbReference type="ARBA" id="ARBA00023125"/>
    </source>
</evidence>
<sequence>MAAVDDIDLRVSERLRELRDERGITLAALAGQTGISAPHLSRLEKGERQPSIGALLQLARVYGVSVSRLVEERDEDDLHLVRAGEAPVHVGQDGRYTVLSGPRAAISVVRIELAAGKPTTAAEHVGEEWLHVVSGTVRLTLDDRKETLETGDSAHFDSARPHRLTAARRRSATVLIVSSAATVPMRHPVPR</sequence>
<accession>A0A840ISG7</accession>
<dbReference type="CDD" id="cd00093">
    <property type="entry name" value="HTH_XRE"/>
    <property type="match status" value="1"/>
</dbReference>
<keyword evidence="1" id="KW-0238">DNA-binding</keyword>
<dbReference type="InterPro" id="IPR011051">
    <property type="entry name" value="RmlC_Cupin_sf"/>
</dbReference>
<evidence type="ECO:0000313" key="4">
    <source>
        <dbReference type="Proteomes" id="UP000581769"/>
    </source>
</evidence>
<dbReference type="Gene3D" id="1.10.260.40">
    <property type="entry name" value="lambda repressor-like DNA-binding domains"/>
    <property type="match status" value="1"/>
</dbReference>
<dbReference type="PROSITE" id="PS50943">
    <property type="entry name" value="HTH_CROC1"/>
    <property type="match status" value="1"/>
</dbReference>
<feature type="domain" description="HTH cro/C1-type" evidence="2">
    <location>
        <begin position="15"/>
        <end position="69"/>
    </location>
</feature>
<reference evidence="3 4" key="1">
    <citation type="submission" date="2020-08" db="EMBL/GenBank/DDBJ databases">
        <title>Sequencing the genomes of 1000 actinobacteria strains.</title>
        <authorList>
            <person name="Klenk H.-P."/>
        </authorList>
    </citation>
    <scope>NUCLEOTIDE SEQUENCE [LARGE SCALE GENOMIC DNA]</scope>
    <source>
        <strain evidence="3 4">DSM 45859</strain>
    </source>
</reference>
<dbReference type="Pfam" id="PF07883">
    <property type="entry name" value="Cupin_2"/>
    <property type="match status" value="1"/>
</dbReference>
<dbReference type="InterPro" id="IPR010982">
    <property type="entry name" value="Lambda_DNA-bd_dom_sf"/>
</dbReference>
<dbReference type="GO" id="GO:0003677">
    <property type="term" value="F:DNA binding"/>
    <property type="evidence" value="ECO:0007669"/>
    <property type="project" value="UniProtKB-KW"/>
</dbReference>
<dbReference type="RefSeq" id="WP_184779604.1">
    <property type="nucleotide sequence ID" value="NZ_JACHMG010000001.1"/>
</dbReference>
<protein>
    <submittedName>
        <fullName evidence="3">Transcriptional regulator with XRE-family HTH domain</fullName>
    </submittedName>
</protein>
<keyword evidence="4" id="KW-1185">Reference proteome</keyword>
<organism evidence="3 4">
    <name type="scientific">Amycolatopsis jiangsuensis</name>
    <dbReference type="NCBI Taxonomy" id="1181879"/>
    <lineage>
        <taxon>Bacteria</taxon>
        <taxon>Bacillati</taxon>
        <taxon>Actinomycetota</taxon>
        <taxon>Actinomycetes</taxon>
        <taxon>Pseudonocardiales</taxon>
        <taxon>Pseudonocardiaceae</taxon>
        <taxon>Amycolatopsis</taxon>
    </lineage>
</organism>